<comment type="caution">
    <text evidence="1">The sequence shown here is derived from an EMBL/GenBank/DDBJ whole genome shotgun (WGS) entry which is preliminary data.</text>
</comment>
<reference evidence="1" key="1">
    <citation type="journal article" date="2015" name="Nature">
        <title>Complex archaea that bridge the gap between prokaryotes and eukaryotes.</title>
        <authorList>
            <person name="Spang A."/>
            <person name="Saw J.H."/>
            <person name="Jorgensen S.L."/>
            <person name="Zaremba-Niedzwiedzka K."/>
            <person name="Martijn J."/>
            <person name="Lind A.E."/>
            <person name="van Eijk R."/>
            <person name="Schleper C."/>
            <person name="Guy L."/>
            <person name="Ettema T.J."/>
        </authorList>
    </citation>
    <scope>NUCLEOTIDE SEQUENCE</scope>
</reference>
<evidence type="ECO:0000313" key="1">
    <source>
        <dbReference type="EMBL" id="KKK59940.1"/>
    </source>
</evidence>
<accession>A0A0F8XG49</accession>
<dbReference type="AlphaFoldDB" id="A0A0F8XG49"/>
<protein>
    <submittedName>
        <fullName evidence="1">Uncharacterized protein</fullName>
    </submittedName>
</protein>
<gene>
    <name evidence="1" type="ORF">LCGC14_3029340</name>
</gene>
<name>A0A0F8XG49_9ZZZZ</name>
<dbReference type="EMBL" id="LAZR01063217">
    <property type="protein sequence ID" value="KKK59940.1"/>
    <property type="molecule type" value="Genomic_DNA"/>
</dbReference>
<organism evidence="1">
    <name type="scientific">marine sediment metagenome</name>
    <dbReference type="NCBI Taxonomy" id="412755"/>
    <lineage>
        <taxon>unclassified sequences</taxon>
        <taxon>metagenomes</taxon>
        <taxon>ecological metagenomes</taxon>
    </lineage>
</organism>
<proteinExistence type="predicted"/>
<sequence>MTQSVPLIIESPVYMIEGETITWSITWLGVSSLASPTAVVYKDGTDVSSTVMASGSHLVSGNVQTLKPVVAGSTDGGKRYTVIIEAVVDSGNTERRKLMVIIIKASAEV</sequence>